<gene>
    <name evidence="1" type="ORF">PU648_12655</name>
</gene>
<organism evidence="1 2">
    <name type="scientific">Streptomyces mirabilis</name>
    <dbReference type="NCBI Taxonomy" id="68239"/>
    <lineage>
        <taxon>Bacteria</taxon>
        <taxon>Bacillati</taxon>
        <taxon>Actinomycetota</taxon>
        <taxon>Actinomycetes</taxon>
        <taxon>Kitasatosporales</taxon>
        <taxon>Streptomycetaceae</taxon>
        <taxon>Streptomyces</taxon>
    </lineage>
</organism>
<proteinExistence type="predicted"/>
<sequence length="124" mass="13656">MLKASLKATGMQVRTDTWLAVRRVTGSRPSRRVWFQFIGEDFSRQFAGVSGGAHGSDADRPRNVHAGVGAVELDAAGGVQGEFPLAEHDQGWDILDLTPVDRYAAQKPTSWFRLLHDRCGPPRL</sequence>
<protein>
    <submittedName>
        <fullName evidence="1">Uncharacterized protein</fullName>
    </submittedName>
</protein>
<evidence type="ECO:0000313" key="2">
    <source>
        <dbReference type="Proteomes" id="UP001257627"/>
    </source>
</evidence>
<evidence type="ECO:0000313" key="1">
    <source>
        <dbReference type="EMBL" id="MDU8993193.1"/>
    </source>
</evidence>
<dbReference type="EMBL" id="JARAKF010000001">
    <property type="protein sequence ID" value="MDU8993193.1"/>
    <property type="molecule type" value="Genomic_DNA"/>
</dbReference>
<dbReference type="Proteomes" id="UP001257627">
    <property type="component" value="Unassembled WGS sequence"/>
</dbReference>
<accession>A0ABU3UGZ2</accession>
<keyword evidence="2" id="KW-1185">Reference proteome</keyword>
<reference evidence="1 2" key="1">
    <citation type="submission" date="2023-02" db="EMBL/GenBank/DDBJ databases">
        <authorList>
            <person name="Maleckis M."/>
        </authorList>
    </citation>
    <scope>NUCLEOTIDE SEQUENCE [LARGE SCALE GENOMIC DNA]</scope>
    <source>
        <strain evidence="1 2">P8-A2</strain>
    </source>
</reference>
<dbReference type="RefSeq" id="WP_143609718.1">
    <property type="nucleotide sequence ID" value="NZ_CP107955.1"/>
</dbReference>
<comment type="caution">
    <text evidence="1">The sequence shown here is derived from an EMBL/GenBank/DDBJ whole genome shotgun (WGS) entry which is preliminary data.</text>
</comment>
<name>A0ABU3UGZ2_9ACTN</name>